<dbReference type="InterPro" id="IPR013324">
    <property type="entry name" value="RNA_pol_sigma_r3/r4-like"/>
</dbReference>
<dbReference type="AlphaFoldDB" id="A0A1T5CSN2"/>
<dbReference type="STRING" id="1513896.SAMN05660841_01561"/>
<feature type="domain" description="RNA polymerase sigma-70 region 2" evidence="5">
    <location>
        <begin position="28"/>
        <end position="93"/>
    </location>
</feature>
<evidence type="ECO:0000313" key="8">
    <source>
        <dbReference type="Proteomes" id="UP000190150"/>
    </source>
</evidence>
<dbReference type="SUPFAM" id="SSF88946">
    <property type="entry name" value="Sigma2 domain of RNA polymerase sigma factors"/>
    <property type="match status" value="1"/>
</dbReference>
<comment type="similarity">
    <text evidence="1">Belongs to the sigma-70 factor family. ECF subfamily.</text>
</comment>
<dbReference type="GO" id="GO:0006352">
    <property type="term" value="P:DNA-templated transcription initiation"/>
    <property type="evidence" value="ECO:0007669"/>
    <property type="project" value="InterPro"/>
</dbReference>
<dbReference type="Gene3D" id="1.10.1740.10">
    <property type="match status" value="1"/>
</dbReference>
<name>A0A1T5CSN2_9SPHI</name>
<proteinExistence type="inferred from homology"/>
<feature type="domain" description="RNA polymerase sigma factor 70 region 4 type 2" evidence="6">
    <location>
        <begin position="124"/>
        <end position="175"/>
    </location>
</feature>
<dbReference type="SUPFAM" id="SSF88659">
    <property type="entry name" value="Sigma3 and sigma4 domains of RNA polymerase sigma factors"/>
    <property type="match status" value="1"/>
</dbReference>
<organism evidence="7 8">
    <name type="scientific">Sphingobacterium nematocida</name>
    <dbReference type="NCBI Taxonomy" id="1513896"/>
    <lineage>
        <taxon>Bacteria</taxon>
        <taxon>Pseudomonadati</taxon>
        <taxon>Bacteroidota</taxon>
        <taxon>Sphingobacteriia</taxon>
        <taxon>Sphingobacteriales</taxon>
        <taxon>Sphingobacteriaceae</taxon>
        <taxon>Sphingobacterium</taxon>
    </lineage>
</organism>
<evidence type="ECO:0000259" key="6">
    <source>
        <dbReference type="Pfam" id="PF08281"/>
    </source>
</evidence>
<dbReference type="RefSeq" id="WP_245800994.1">
    <property type="nucleotide sequence ID" value="NZ_FUZF01000004.1"/>
</dbReference>
<accession>A0A1T5CSN2</accession>
<sequence length="195" mass="22624">MGIPELDERLGELVRGCLRNDRRAQKELYRHYYVTAMGICLRYANNKEDAASILNEGFYKVFSHISSYDFTRSFTIWISKIMTNTAIDFYRANLRFTNHTHDLEHLEYVDHEAQSIIGRLHYKDLLRMIHSLSPAYRAVFNLYAIEGYPHEEIAQLLGISIGTSKSNLFKARAKLIEMLKVSDLVGSTKNIKLEE</sequence>
<dbReference type="PANTHER" id="PTHR43133:SF46">
    <property type="entry name" value="RNA POLYMERASE SIGMA-70 FACTOR ECF SUBFAMILY"/>
    <property type="match status" value="1"/>
</dbReference>
<dbReference type="GO" id="GO:0016987">
    <property type="term" value="F:sigma factor activity"/>
    <property type="evidence" value="ECO:0007669"/>
    <property type="project" value="UniProtKB-KW"/>
</dbReference>
<keyword evidence="8" id="KW-1185">Reference proteome</keyword>
<dbReference type="CDD" id="cd06171">
    <property type="entry name" value="Sigma70_r4"/>
    <property type="match status" value="1"/>
</dbReference>
<evidence type="ECO:0000256" key="3">
    <source>
        <dbReference type="ARBA" id="ARBA00023082"/>
    </source>
</evidence>
<evidence type="ECO:0000256" key="1">
    <source>
        <dbReference type="ARBA" id="ARBA00010641"/>
    </source>
</evidence>
<keyword evidence="2" id="KW-0805">Transcription regulation</keyword>
<dbReference type="InterPro" id="IPR007627">
    <property type="entry name" value="RNA_pol_sigma70_r2"/>
</dbReference>
<dbReference type="EMBL" id="FUZF01000004">
    <property type="protein sequence ID" value="SKB62190.1"/>
    <property type="molecule type" value="Genomic_DNA"/>
</dbReference>
<evidence type="ECO:0000256" key="4">
    <source>
        <dbReference type="ARBA" id="ARBA00023163"/>
    </source>
</evidence>
<dbReference type="GO" id="GO:0003677">
    <property type="term" value="F:DNA binding"/>
    <property type="evidence" value="ECO:0007669"/>
    <property type="project" value="InterPro"/>
</dbReference>
<evidence type="ECO:0000259" key="5">
    <source>
        <dbReference type="Pfam" id="PF04542"/>
    </source>
</evidence>
<keyword evidence="4" id="KW-0804">Transcription</keyword>
<dbReference type="InterPro" id="IPR039425">
    <property type="entry name" value="RNA_pol_sigma-70-like"/>
</dbReference>
<dbReference type="InterPro" id="IPR013249">
    <property type="entry name" value="RNA_pol_sigma70_r4_t2"/>
</dbReference>
<dbReference type="InterPro" id="IPR014284">
    <property type="entry name" value="RNA_pol_sigma-70_dom"/>
</dbReference>
<dbReference type="Pfam" id="PF08281">
    <property type="entry name" value="Sigma70_r4_2"/>
    <property type="match status" value="1"/>
</dbReference>
<dbReference type="InterPro" id="IPR013325">
    <property type="entry name" value="RNA_pol_sigma_r2"/>
</dbReference>
<dbReference type="NCBIfam" id="TIGR02937">
    <property type="entry name" value="sigma70-ECF"/>
    <property type="match status" value="1"/>
</dbReference>
<evidence type="ECO:0000256" key="2">
    <source>
        <dbReference type="ARBA" id="ARBA00023015"/>
    </source>
</evidence>
<gene>
    <name evidence="7" type="ORF">SAMN05660841_01561</name>
</gene>
<reference evidence="8" key="1">
    <citation type="submission" date="2017-02" db="EMBL/GenBank/DDBJ databases">
        <authorList>
            <person name="Varghese N."/>
            <person name="Submissions S."/>
        </authorList>
    </citation>
    <scope>NUCLEOTIDE SEQUENCE [LARGE SCALE GENOMIC DNA]</scope>
    <source>
        <strain evidence="8">DSM 24091</strain>
    </source>
</reference>
<protein>
    <submittedName>
        <fullName evidence="7">RNA polymerase sigma-70 factor, ECF subfamily</fullName>
    </submittedName>
</protein>
<dbReference type="Gene3D" id="1.10.10.10">
    <property type="entry name" value="Winged helix-like DNA-binding domain superfamily/Winged helix DNA-binding domain"/>
    <property type="match status" value="1"/>
</dbReference>
<dbReference type="Pfam" id="PF04542">
    <property type="entry name" value="Sigma70_r2"/>
    <property type="match status" value="1"/>
</dbReference>
<evidence type="ECO:0000313" key="7">
    <source>
        <dbReference type="EMBL" id="SKB62190.1"/>
    </source>
</evidence>
<dbReference type="Proteomes" id="UP000190150">
    <property type="component" value="Unassembled WGS sequence"/>
</dbReference>
<keyword evidence="3" id="KW-0731">Sigma factor</keyword>
<dbReference type="InterPro" id="IPR036388">
    <property type="entry name" value="WH-like_DNA-bd_sf"/>
</dbReference>
<dbReference type="PANTHER" id="PTHR43133">
    <property type="entry name" value="RNA POLYMERASE ECF-TYPE SIGMA FACTO"/>
    <property type="match status" value="1"/>
</dbReference>